<feature type="compositionally biased region" description="Acidic residues" evidence="1">
    <location>
        <begin position="88"/>
        <end position="100"/>
    </location>
</feature>
<gene>
    <name evidence="2" type="ORF">MRATA1EN1_LOCUS27517</name>
</gene>
<feature type="region of interest" description="Disordered" evidence="1">
    <location>
        <begin position="52"/>
        <end position="100"/>
    </location>
</feature>
<protein>
    <submittedName>
        <fullName evidence="2">Uncharacterized protein</fullName>
    </submittedName>
</protein>
<proteinExistence type="predicted"/>
<dbReference type="Proteomes" id="UP001176941">
    <property type="component" value="Chromosome 8"/>
</dbReference>
<evidence type="ECO:0000256" key="1">
    <source>
        <dbReference type="SAM" id="MobiDB-lite"/>
    </source>
</evidence>
<sequence length="100" mass="11333">MRIKSKRSGEICHSIRESLWTSVSELWPIGQPSWHPKKNVITNEDLGEISKMVPTKGTGEKKKNLCKRRKATLEPHESREEENGGDSGNEDEAGEEEMVE</sequence>
<keyword evidence="3" id="KW-1185">Reference proteome</keyword>
<organism evidence="2 3">
    <name type="scientific">Rangifer tarandus platyrhynchus</name>
    <name type="common">Svalbard reindeer</name>
    <dbReference type="NCBI Taxonomy" id="3082113"/>
    <lineage>
        <taxon>Eukaryota</taxon>
        <taxon>Metazoa</taxon>
        <taxon>Chordata</taxon>
        <taxon>Craniata</taxon>
        <taxon>Vertebrata</taxon>
        <taxon>Euteleostomi</taxon>
        <taxon>Mammalia</taxon>
        <taxon>Eutheria</taxon>
        <taxon>Laurasiatheria</taxon>
        <taxon>Artiodactyla</taxon>
        <taxon>Ruminantia</taxon>
        <taxon>Pecora</taxon>
        <taxon>Cervidae</taxon>
        <taxon>Odocoileinae</taxon>
        <taxon>Rangifer</taxon>
    </lineage>
</organism>
<name>A0ABN8ZX26_RANTA</name>
<evidence type="ECO:0000313" key="3">
    <source>
        <dbReference type="Proteomes" id="UP001176941"/>
    </source>
</evidence>
<accession>A0ABN8ZX26</accession>
<dbReference type="EMBL" id="OX459944">
    <property type="protein sequence ID" value="CAI9178555.1"/>
    <property type="molecule type" value="Genomic_DNA"/>
</dbReference>
<evidence type="ECO:0000313" key="2">
    <source>
        <dbReference type="EMBL" id="CAI9178555.1"/>
    </source>
</evidence>
<reference evidence="2" key="1">
    <citation type="submission" date="2023-04" db="EMBL/GenBank/DDBJ databases">
        <authorList>
            <consortium name="ELIXIR-Norway"/>
        </authorList>
    </citation>
    <scope>NUCLEOTIDE SEQUENCE [LARGE SCALE GENOMIC DNA]</scope>
</reference>
<feature type="compositionally biased region" description="Basic and acidic residues" evidence="1">
    <location>
        <begin position="71"/>
        <end position="82"/>
    </location>
</feature>